<sequence>MKNLINHYQSVASTNGWGWKDDLSVSWQDFLLKGILESETTLEEHLDIEDMKLVQRLAESSNRIPSKGPFLLHGDCGVHNFVFKGGSLSGVIDPTPVLGEPLYDLLYAFCSITE</sequence>
<accession>A0ABS2N774</accession>
<dbReference type="InterPro" id="IPR011009">
    <property type="entry name" value="Kinase-like_dom_sf"/>
</dbReference>
<protein>
    <submittedName>
        <fullName evidence="2">Ser/Thr protein kinase RdoA (MazF antagonist)</fullName>
    </submittedName>
</protein>
<dbReference type="SUPFAM" id="SSF56112">
    <property type="entry name" value="Protein kinase-like (PK-like)"/>
    <property type="match status" value="1"/>
</dbReference>
<reference evidence="2 3" key="1">
    <citation type="submission" date="2021-01" db="EMBL/GenBank/DDBJ databases">
        <title>Genomic Encyclopedia of Type Strains, Phase IV (KMG-IV): sequencing the most valuable type-strain genomes for metagenomic binning, comparative biology and taxonomic classification.</title>
        <authorList>
            <person name="Goeker M."/>
        </authorList>
    </citation>
    <scope>NUCLEOTIDE SEQUENCE [LARGE SCALE GENOMIC DNA]</scope>
    <source>
        <strain evidence="2 3">DSM 24834</strain>
    </source>
</reference>
<dbReference type="InterPro" id="IPR002575">
    <property type="entry name" value="Aminoglycoside_PTrfase"/>
</dbReference>
<dbReference type="Pfam" id="PF01636">
    <property type="entry name" value="APH"/>
    <property type="match status" value="1"/>
</dbReference>
<evidence type="ECO:0000259" key="1">
    <source>
        <dbReference type="Pfam" id="PF01636"/>
    </source>
</evidence>
<evidence type="ECO:0000313" key="3">
    <source>
        <dbReference type="Proteomes" id="UP001646157"/>
    </source>
</evidence>
<keyword evidence="2" id="KW-0808">Transferase</keyword>
<dbReference type="Gene3D" id="3.90.1200.10">
    <property type="match status" value="1"/>
</dbReference>
<keyword evidence="2" id="KW-0418">Kinase</keyword>
<proteinExistence type="predicted"/>
<evidence type="ECO:0000313" key="2">
    <source>
        <dbReference type="EMBL" id="MBM7583692.1"/>
    </source>
</evidence>
<dbReference type="GO" id="GO:0016301">
    <property type="term" value="F:kinase activity"/>
    <property type="evidence" value="ECO:0007669"/>
    <property type="project" value="UniProtKB-KW"/>
</dbReference>
<organism evidence="2 3">
    <name type="scientific">Rossellomorea pakistanensis</name>
    <dbReference type="NCBI Taxonomy" id="992288"/>
    <lineage>
        <taxon>Bacteria</taxon>
        <taxon>Bacillati</taxon>
        <taxon>Bacillota</taxon>
        <taxon>Bacilli</taxon>
        <taxon>Bacillales</taxon>
        <taxon>Bacillaceae</taxon>
        <taxon>Rossellomorea</taxon>
    </lineage>
</organism>
<feature type="domain" description="Aminoglycoside phosphotransferase" evidence="1">
    <location>
        <begin position="54"/>
        <end position="108"/>
    </location>
</feature>
<dbReference type="Proteomes" id="UP001646157">
    <property type="component" value="Unassembled WGS sequence"/>
</dbReference>
<dbReference type="RefSeq" id="WP_205167937.1">
    <property type="nucleotide sequence ID" value="NZ_JAFBDZ010000001.1"/>
</dbReference>
<name>A0ABS2N774_9BACI</name>
<gene>
    <name evidence="2" type="ORF">JOC86_000229</name>
</gene>
<keyword evidence="3" id="KW-1185">Reference proteome</keyword>
<dbReference type="EMBL" id="JAFBDZ010000001">
    <property type="protein sequence ID" value="MBM7583692.1"/>
    <property type="molecule type" value="Genomic_DNA"/>
</dbReference>
<comment type="caution">
    <text evidence="2">The sequence shown here is derived from an EMBL/GenBank/DDBJ whole genome shotgun (WGS) entry which is preliminary data.</text>
</comment>